<reference evidence="1 2" key="1">
    <citation type="journal article" date="2018" name="Biotechnol. Adv.">
        <title>Improved genomic resources and new bioinformatic workflow for the carcinogenic parasite Clonorchis sinensis: Biotechnological implications.</title>
        <authorList>
            <person name="Wang D."/>
            <person name="Korhonen P.K."/>
            <person name="Gasser R.B."/>
            <person name="Young N.D."/>
        </authorList>
    </citation>
    <scope>NUCLEOTIDE SEQUENCE [LARGE SCALE GENOMIC DNA]</scope>
    <source>
        <strain evidence="1">Cs-k2</strain>
    </source>
</reference>
<evidence type="ECO:0000313" key="2">
    <source>
        <dbReference type="Proteomes" id="UP000286415"/>
    </source>
</evidence>
<evidence type="ECO:0000313" key="1">
    <source>
        <dbReference type="EMBL" id="KAG5444786.1"/>
    </source>
</evidence>
<accession>A0A8T1M7I2</accession>
<dbReference type="EMBL" id="NIRI02000056">
    <property type="protein sequence ID" value="KAG5444786.1"/>
    <property type="molecule type" value="Genomic_DNA"/>
</dbReference>
<sequence length="270" mass="30655">MAIKGSFLEAFFGTNEKYIFAEHTDNINTCMKGMITDKVTQRVYSPTPGNCMLSLFAFVVLSPFKHSVIRTSIESTHEQLTLGVFTGQSVNHSQSTAFLLEVSVTSMKRSSDFTVKLYIVTLCKTYFECERGRNKWFGLVRSEISRSAFHAQCSGQVPEVNLTDIQSISQMIGNLLQSSVTPTTGNSELFTTDQKLWRNTALAFRTVIVIKLTQFLVDYRLPLFRIQHGTPSCSFEQTRIIWYKPSVQLRVPSVGLFYWNSFQRSLASFL</sequence>
<name>A0A8T1M7I2_CLOSI</name>
<dbReference type="Proteomes" id="UP000286415">
    <property type="component" value="Unassembled WGS sequence"/>
</dbReference>
<proteinExistence type="predicted"/>
<keyword evidence="2" id="KW-1185">Reference proteome</keyword>
<reference evidence="1 2" key="2">
    <citation type="journal article" date="2021" name="Genomics">
        <title>High-quality reference genome for Clonorchis sinensis.</title>
        <authorList>
            <person name="Young N.D."/>
            <person name="Stroehlein A.J."/>
            <person name="Kinkar L."/>
            <person name="Wang T."/>
            <person name="Sohn W.M."/>
            <person name="Chang B.C.H."/>
            <person name="Kaur P."/>
            <person name="Weisz D."/>
            <person name="Dudchenko O."/>
            <person name="Aiden E.L."/>
            <person name="Korhonen P.K."/>
            <person name="Gasser R.B."/>
        </authorList>
    </citation>
    <scope>NUCLEOTIDE SEQUENCE [LARGE SCALE GENOMIC DNA]</scope>
    <source>
        <strain evidence="1">Cs-k2</strain>
    </source>
</reference>
<protein>
    <submittedName>
        <fullName evidence="1">Uncharacterized protein</fullName>
    </submittedName>
</protein>
<comment type="caution">
    <text evidence="1">The sequence shown here is derived from an EMBL/GenBank/DDBJ whole genome shotgun (WGS) entry which is preliminary data.</text>
</comment>
<organism evidence="1 2">
    <name type="scientific">Clonorchis sinensis</name>
    <name type="common">Chinese liver fluke</name>
    <dbReference type="NCBI Taxonomy" id="79923"/>
    <lineage>
        <taxon>Eukaryota</taxon>
        <taxon>Metazoa</taxon>
        <taxon>Spiralia</taxon>
        <taxon>Lophotrochozoa</taxon>
        <taxon>Platyhelminthes</taxon>
        <taxon>Trematoda</taxon>
        <taxon>Digenea</taxon>
        <taxon>Opisthorchiida</taxon>
        <taxon>Opisthorchiata</taxon>
        <taxon>Opisthorchiidae</taxon>
        <taxon>Clonorchis</taxon>
    </lineage>
</organism>
<gene>
    <name evidence="1" type="ORF">CSKR_113921</name>
</gene>